<keyword evidence="1" id="KW-1185">Reference proteome</keyword>
<proteinExistence type="predicted"/>
<evidence type="ECO:0000313" key="2">
    <source>
        <dbReference type="RefSeq" id="XP_025419485.1"/>
    </source>
</evidence>
<accession>A0A8B8G9Q6</accession>
<evidence type="ECO:0000313" key="1">
    <source>
        <dbReference type="Proteomes" id="UP000694846"/>
    </source>
</evidence>
<dbReference type="GeneID" id="112689834"/>
<dbReference type="Proteomes" id="UP000694846">
    <property type="component" value="Unplaced"/>
</dbReference>
<gene>
    <name evidence="2" type="primary">LOC112689834</name>
</gene>
<dbReference type="AlphaFoldDB" id="A0A8B8G9Q6"/>
<dbReference type="RefSeq" id="XP_025419485.1">
    <property type="nucleotide sequence ID" value="XM_025563700.1"/>
</dbReference>
<protein>
    <submittedName>
        <fullName evidence="2">Uncharacterized protein LOC112689834</fullName>
    </submittedName>
</protein>
<organism evidence="1 2">
    <name type="scientific">Sipha flava</name>
    <name type="common">yellow sugarcane aphid</name>
    <dbReference type="NCBI Taxonomy" id="143950"/>
    <lineage>
        <taxon>Eukaryota</taxon>
        <taxon>Metazoa</taxon>
        <taxon>Ecdysozoa</taxon>
        <taxon>Arthropoda</taxon>
        <taxon>Hexapoda</taxon>
        <taxon>Insecta</taxon>
        <taxon>Pterygota</taxon>
        <taxon>Neoptera</taxon>
        <taxon>Paraneoptera</taxon>
        <taxon>Hemiptera</taxon>
        <taxon>Sternorrhyncha</taxon>
        <taxon>Aphidomorpha</taxon>
        <taxon>Aphidoidea</taxon>
        <taxon>Aphididae</taxon>
        <taxon>Sipha</taxon>
    </lineage>
</organism>
<name>A0A8B8G9Q6_9HEMI</name>
<sequence length="112" mass="12707">MEQNKLNESNNNLCKQQQCNKPEPCNPKLCYKKYVQPCRPKPCKPLSNSFRNEGKIAGNTVYSSSYATYVCGSRQKPIKQNDHLVMAGEFDCLTVNRVSTDFSLKRGVFAVH</sequence>
<feature type="non-terminal residue" evidence="2">
    <location>
        <position position="112"/>
    </location>
</feature>
<reference evidence="2" key="1">
    <citation type="submission" date="2025-08" db="UniProtKB">
        <authorList>
            <consortium name="RefSeq"/>
        </authorList>
    </citation>
    <scope>IDENTIFICATION</scope>
    <source>
        <tissue evidence="2">Whole body</tissue>
    </source>
</reference>
<dbReference type="OrthoDB" id="365640at2759"/>